<name>A0A834NUH5_VESGE</name>
<organism evidence="1 2">
    <name type="scientific">Vespula germanica</name>
    <name type="common">German yellow jacket</name>
    <name type="synonym">Paravespula germanica</name>
    <dbReference type="NCBI Taxonomy" id="30212"/>
    <lineage>
        <taxon>Eukaryota</taxon>
        <taxon>Metazoa</taxon>
        <taxon>Ecdysozoa</taxon>
        <taxon>Arthropoda</taxon>
        <taxon>Hexapoda</taxon>
        <taxon>Insecta</taxon>
        <taxon>Pterygota</taxon>
        <taxon>Neoptera</taxon>
        <taxon>Endopterygota</taxon>
        <taxon>Hymenoptera</taxon>
        <taxon>Apocrita</taxon>
        <taxon>Aculeata</taxon>
        <taxon>Vespoidea</taxon>
        <taxon>Vespidae</taxon>
        <taxon>Vespinae</taxon>
        <taxon>Vespula</taxon>
    </lineage>
</organism>
<evidence type="ECO:0000313" key="2">
    <source>
        <dbReference type="Proteomes" id="UP000617340"/>
    </source>
</evidence>
<keyword evidence="2" id="KW-1185">Reference proteome</keyword>
<proteinExistence type="predicted"/>
<dbReference type="EMBL" id="JACSDZ010000001">
    <property type="protein sequence ID" value="KAF7418283.1"/>
    <property type="molecule type" value="Genomic_DNA"/>
</dbReference>
<evidence type="ECO:0000313" key="1">
    <source>
        <dbReference type="EMBL" id="KAF7418283.1"/>
    </source>
</evidence>
<dbReference type="AlphaFoldDB" id="A0A834NUH5"/>
<gene>
    <name evidence="1" type="ORF">HZH68_000936</name>
</gene>
<protein>
    <submittedName>
        <fullName evidence="1">Uncharacterized protein</fullName>
    </submittedName>
</protein>
<accession>A0A834NUH5</accession>
<sequence length="200" mass="22388">MEVSSTTNLEKLGLVWQKSARKSLSNPMFFGIQLSWELSVVSVHEALEKFANRSFLITNMYEIVGYREAETRFVCGRPPLAVRDLVRTRTRVSGVKHQCNGDNSSHGQRSAECTCTDREISKGRNGVCGRLKKDHASLEHQSWFIPTRRSDVPRRYAKTIDDTLTVAARLGSCVGSDSDSWLSQHSCICRGIAMEHPGEA</sequence>
<comment type="caution">
    <text evidence="1">The sequence shown here is derived from an EMBL/GenBank/DDBJ whole genome shotgun (WGS) entry which is preliminary data.</text>
</comment>
<reference evidence="1" key="1">
    <citation type="journal article" date="2020" name="G3 (Bethesda)">
        <title>High-Quality Assemblies for Three Invasive Social Wasps from the &lt;i&gt;Vespula&lt;/i&gt; Genus.</title>
        <authorList>
            <person name="Harrop T.W.R."/>
            <person name="Guhlin J."/>
            <person name="McLaughlin G.M."/>
            <person name="Permina E."/>
            <person name="Stockwell P."/>
            <person name="Gilligan J."/>
            <person name="Le Lec M.F."/>
            <person name="Gruber M.A.M."/>
            <person name="Quinn O."/>
            <person name="Lovegrove M."/>
            <person name="Duncan E.J."/>
            <person name="Remnant E.J."/>
            <person name="Van Eeckhoven J."/>
            <person name="Graham B."/>
            <person name="Knapp R.A."/>
            <person name="Langford K.W."/>
            <person name="Kronenberg Z."/>
            <person name="Press M.O."/>
            <person name="Eacker S.M."/>
            <person name="Wilson-Rankin E.E."/>
            <person name="Purcell J."/>
            <person name="Lester P.J."/>
            <person name="Dearden P.K."/>
        </authorList>
    </citation>
    <scope>NUCLEOTIDE SEQUENCE</scope>
    <source>
        <strain evidence="1">Linc-1</strain>
    </source>
</reference>
<dbReference type="Proteomes" id="UP000617340">
    <property type="component" value="Unassembled WGS sequence"/>
</dbReference>